<dbReference type="PROSITE" id="PS52029">
    <property type="entry name" value="LD_TPASE"/>
    <property type="match status" value="1"/>
</dbReference>
<evidence type="ECO:0000256" key="3">
    <source>
        <dbReference type="ARBA" id="ARBA00022676"/>
    </source>
</evidence>
<evidence type="ECO:0000256" key="8">
    <source>
        <dbReference type="ARBA" id="ARBA00023316"/>
    </source>
</evidence>
<dbReference type="Proteomes" id="UP000037178">
    <property type="component" value="Unassembled WGS sequence"/>
</dbReference>
<keyword evidence="3" id="KW-0328">Glycosyltransferase</keyword>
<evidence type="ECO:0000256" key="6">
    <source>
        <dbReference type="ARBA" id="ARBA00022960"/>
    </source>
</evidence>
<comment type="similarity">
    <text evidence="2">Belongs to the YkuD family.</text>
</comment>
<keyword evidence="8 9" id="KW-0961">Cell wall biogenesis/degradation</keyword>
<feature type="active site" description="Proton donor/acceptor" evidence="9">
    <location>
        <position position="144"/>
    </location>
</feature>
<dbReference type="InterPro" id="IPR038063">
    <property type="entry name" value="Transpep_catalytic_dom"/>
</dbReference>
<dbReference type="PATRIC" id="fig|1675527.3.peg.4678"/>
<dbReference type="AlphaFoldDB" id="A0A0J9E9M9"/>
<evidence type="ECO:0000256" key="4">
    <source>
        <dbReference type="ARBA" id="ARBA00022679"/>
    </source>
</evidence>
<gene>
    <name evidence="11" type="ORF">AIOL_004472</name>
</gene>
<sequence>MTNRRDFMAMFGAAAALPSVALARKNYEIPPEHMPVEVRIKKGLEPGVIHVDPNRFYLYWTMEKRKAIRYVVGVGRHGLYESGEFTIGAKKEWPSWKPTESMIERNPAYKEFENGVPGGPTNPLGSRALYLFNAKGADTFLRIHGTPQPWTLGQAVSNGCARLANSHIEHLYQMVPKGTRVVLYPQA</sequence>
<comment type="caution">
    <text evidence="11">The sequence shown here is derived from an EMBL/GenBank/DDBJ whole genome shotgun (WGS) entry which is preliminary data.</text>
</comment>
<keyword evidence="12" id="KW-1185">Reference proteome</keyword>
<dbReference type="InterPro" id="IPR006311">
    <property type="entry name" value="TAT_signal"/>
</dbReference>
<protein>
    <submittedName>
        <fullName evidence="11">ErfK/YbiS/YcfS/YnhG family protein/Tat domain protein</fullName>
    </submittedName>
</protein>
<dbReference type="GO" id="GO:0071972">
    <property type="term" value="F:peptidoglycan L,D-transpeptidase activity"/>
    <property type="evidence" value="ECO:0007669"/>
    <property type="project" value="TreeGrafter"/>
</dbReference>
<keyword evidence="6 9" id="KW-0133">Cell shape</keyword>
<evidence type="ECO:0000256" key="5">
    <source>
        <dbReference type="ARBA" id="ARBA00022801"/>
    </source>
</evidence>
<evidence type="ECO:0000313" key="11">
    <source>
        <dbReference type="EMBL" id="KMW59490.1"/>
    </source>
</evidence>
<evidence type="ECO:0000256" key="7">
    <source>
        <dbReference type="ARBA" id="ARBA00022984"/>
    </source>
</evidence>
<dbReference type="InterPro" id="IPR005490">
    <property type="entry name" value="LD_TPept_cat_dom"/>
</dbReference>
<dbReference type="RefSeq" id="WP_049644962.1">
    <property type="nucleotide sequence ID" value="NZ_LFTY01000002.1"/>
</dbReference>
<feature type="active site" description="Nucleophile" evidence="9">
    <location>
        <position position="160"/>
    </location>
</feature>
<dbReference type="GO" id="GO:0016757">
    <property type="term" value="F:glycosyltransferase activity"/>
    <property type="evidence" value="ECO:0007669"/>
    <property type="project" value="UniProtKB-KW"/>
</dbReference>
<name>A0A0J9E9M9_9RHOB</name>
<dbReference type="Pfam" id="PF03734">
    <property type="entry name" value="YkuD"/>
    <property type="match status" value="1"/>
</dbReference>
<dbReference type="Gene3D" id="2.40.440.10">
    <property type="entry name" value="L,D-transpeptidase catalytic domain-like"/>
    <property type="match status" value="1"/>
</dbReference>
<dbReference type="UniPathway" id="UPA00219"/>
<dbReference type="CDD" id="cd16913">
    <property type="entry name" value="YkuD_like"/>
    <property type="match status" value="1"/>
</dbReference>
<comment type="pathway">
    <text evidence="1 9">Cell wall biogenesis; peptidoglycan biosynthesis.</text>
</comment>
<keyword evidence="5" id="KW-0378">Hydrolase</keyword>
<dbReference type="PROSITE" id="PS51318">
    <property type="entry name" value="TAT"/>
    <property type="match status" value="1"/>
</dbReference>
<dbReference type="STRING" id="1675527.AIOL_004472"/>
<dbReference type="InterPro" id="IPR050979">
    <property type="entry name" value="LD-transpeptidase"/>
</dbReference>
<dbReference type="GO" id="GO:0018104">
    <property type="term" value="P:peptidoglycan-protein cross-linking"/>
    <property type="evidence" value="ECO:0007669"/>
    <property type="project" value="TreeGrafter"/>
</dbReference>
<accession>A0A0J9E9M9</accession>
<evidence type="ECO:0000256" key="2">
    <source>
        <dbReference type="ARBA" id="ARBA00005992"/>
    </source>
</evidence>
<dbReference type="GO" id="GO:0008360">
    <property type="term" value="P:regulation of cell shape"/>
    <property type="evidence" value="ECO:0007669"/>
    <property type="project" value="UniProtKB-UniRule"/>
</dbReference>
<keyword evidence="7 9" id="KW-0573">Peptidoglycan synthesis</keyword>
<dbReference type="EMBL" id="LFTY01000002">
    <property type="protein sequence ID" value="KMW59490.1"/>
    <property type="molecule type" value="Genomic_DNA"/>
</dbReference>
<dbReference type="SUPFAM" id="SSF141523">
    <property type="entry name" value="L,D-transpeptidase catalytic domain-like"/>
    <property type="match status" value="1"/>
</dbReference>
<organism evidence="11 12">
    <name type="scientific">Candidatus Rhodobacter oscarellae</name>
    <dbReference type="NCBI Taxonomy" id="1675527"/>
    <lineage>
        <taxon>Bacteria</taxon>
        <taxon>Pseudomonadati</taxon>
        <taxon>Pseudomonadota</taxon>
        <taxon>Alphaproteobacteria</taxon>
        <taxon>Rhodobacterales</taxon>
        <taxon>Rhodobacter group</taxon>
        <taxon>Rhodobacter</taxon>
    </lineage>
</organism>
<dbReference type="PANTHER" id="PTHR30582:SF24">
    <property type="entry name" value="L,D-TRANSPEPTIDASE ERFK_SRFK-RELATED"/>
    <property type="match status" value="1"/>
</dbReference>
<dbReference type="PANTHER" id="PTHR30582">
    <property type="entry name" value="L,D-TRANSPEPTIDASE"/>
    <property type="match status" value="1"/>
</dbReference>
<keyword evidence="4" id="KW-0808">Transferase</keyword>
<dbReference type="OrthoDB" id="9795305at2"/>
<evidence type="ECO:0000256" key="9">
    <source>
        <dbReference type="PROSITE-ProRule" id="PRU01373"/>
    </source>
</evidence>
<feature type="domain" description="L,D-TPase catalytic" evidence="10">
    <location>
        <begin position="47"/>
        <end position="184"/>
    </location>
</feature>
<evidence type="ECO:0000256" key="1">
    <source>
        <dbReference type="ARBA" id="ARBA00004752"/>
    </source>
</evidence>
<evidence type="ECO:0000313" key="12">
    <source>
        <dbReference type="Proteomes" id="UP000037178"/>
    </source>
</evidence>
<proteinExistence type="inferred from homology"/>
<dbReference type="GO" id="GO:0071555">
    <property type="term" value="P:cell wall organization"/>
    <property type="evidence" value="ECO:0007669"/>
    <property type="project" value="UniProtKB-UniRule"/>
</dbReference>
<dbReference type="GO" id="GO:0005576">
    <property type="term" value="C:extracellular region"/>
    <property type="evidence" value="ECO:0007669"/>
    <property type="project" value="TreeGrafter"/>
</dbReference>
<reference evidence="11 12" key="1">
    <citation type="submission" date="2015-06" db="EMBL/GenBank/DDBJ databases">
        <title>Draft genome sequence of an Alphaproteobacteria species associated to the Mediterranean sponge Oscarella lobularis.</title>
        <authorList>
            <person name="Jourda C."/>
            <person name="Santini S."/>
            <person name="Claverie J.-M."/>
        </authorList>
    </citation>
    <scope>NUCLEOTIDE SEQUENCE [LARGE SCALE GENOMIC DNA]</scope>
    <source>
        <strain evidence="11">IGS</strain>
    </source>
</reference>
<evidence type="ECO:0000259" key="10">
    <source>
        <dbReference type="PROSITE" id="PS52029"/>
    </source>
</evidence>